<feature type="domain" description="Cold-shock" evidence="10">
    <location>
        <begin position="23"/>
        <end position="79"/>
    </location>
</feature>
<dbReference type="AlphaFoldDB" id="A0AA42CTS9"/>
<comment type="catalytic activity">
    <reaction evidence="1">
        <text>Exonucleolytic cleavage in the 3'- to 5'-direction to yield nucleoside 5'-phosphates.</text>
        <dbReference type="EC" id="3.1.13.1"/>
    </reaction>
</comment>
<dbReference type="InterPro" id="IPR011129">
    <property type="entry name" value="CSD"/>
</dbReference>
<keyword evidence="4" id="KW-0963">Cytoplasm</keyword>
<dbReference type="Gene3D" id="2.40.50.140">
    <property type="entry name" value="Nucleic acid-binding proteins"/>
    <property type="match status" value="2"/>
</dbReference>
<feature type="domain" description="RNB" evidence="11">
    <location>
        <begin position="192"/>
        <end position="521"/>
    </location>
</feature>
<comment type="similarity">
    <text evidence="3">Belongs to the RNR ribonuclease family. RNase II subfamily.</text>
</comment>
<proteinExistence type="inferred from homology"/>
<evidence type="ECO:0000256" key="8">
    <source>
        <dbReference type="ARBA" id="ARBA00022884"/>
    </source>
</evidence>
<evidence type="ECO:0000313" key="12">
    <source>
        <dbReference type="EMBL" id="MCX2523579.1"/>
    </source>
</evidence>
<dbReference type="PANTHER" id="PTHR23355:SF37">
    <property type="entry name" value="EXORIBONUCLEASE 2"/>
    <property type="match status" value="1"/>
</dbReference>
<dbReference type="InterPro" id="IPR004476">
    <property type="entry name" value="RNase_II/RNase_R"/>
</dbReference>
<dbReference type="Gene3D" id="2.40.50.640">
    <property type="match status" value="1"/>
</dbReference>
<gene>
    <name evidence="12" type="ORF">OQ287_04940</name>
</gene>
<name>A0AA42CTS9_9GAMM</name>
<accession>A0AA42CTS9</accession>
<evidence type="ECO:0000256" key="6">
    <source>
        <dbReference type="ARBA" id="ARBA00022801"/>
    </source>
</evidence>
<dbReference type="InterPro" id="IPR050180">
    <property type="entry name" value="RNR_Ribonuclease"/>
</dbReference>
<evidence type="ECO:0000313" key="13">
    <source>
        <dbReference type="Proteomes" id="UP001165678"/>
    </source>
</evidence>
<dbReference type="Proteomes" id="UP001165678">
    <property type="component" value="Unassembled WGS sequence"/>
</dbReference>
<dbReference type="RefSeq" id="WP_265895737.1">
    <property type="nucleotide sequence ID" value="NZ_JAPIVE010000001.1"/>
</dbReference>
<dbReference type="GO" id="GO:0005829">
    <property type="term" value="C:cytosol"/>
    <property type="evidence" value="ECO:0007669"/>
    <property type="project" value="TreeGrafter"/>
</dbReference>
<dbReference type="PANTHER" id="PTHR23355">
    <property type="entry name" value="RIBONUCLEASE"/>
    <property type="match status" value="1"/>
</dbReference>
<dbReference type="InterPro" id="IPR013223">
    <property type="entry name" value="RNase_B_OB_dom"/>
</dbReference>
<dbReference type="SMART" id="SM00955">
    <property type="entry name" value="RNB"/>
    <property type="match status" value="1"/>
</dbReference>
<evidence type="ECO:0000256" key="1">
    <source>
        <dbReference type="ARBA" id="ARBA00001849"/>
    </source>
</evidence>
<keyword evidence="5" id="KW-0540">Nuclease</keyword>
<dbReference type="Pfam" id="PF08206">
    <property type="entry name" value="OB_RNB"/>
    <property type="match status" value="1"/>
</dbReference>
<dbReference type="GO" id="GO:0008859">
    <property type="term" value="F:exoribonuclease II activity"/>
    <property type="evidence" value="ECO:0007669"/>
    <property type="project" value="UniProtKB-UniRule"/>
</dbReference>
<keyword evidence="13" id="KW-1185">Reference proteome</keyword>
<evidence type="ECO:0000259" key="11">
    <source>
        <dbReference type="SMART" id="SM00955"/>
    </source>
</evidence>
<keyword evidence="7" id="KW-0269">Exonuclease</keyword>
<dbReference type="GO" id="GO:0003723">
    <property type="term" value="F:RNA binding"/>
    <property type="evidence" value="ECO:0007669"/>
    <property type="project" value="UniProtKB-KW"/>
</dbReference>
<dbReference type="InterPro" id="IPR001900">
    <property type="entry name" value="RNase_II/R"/>
</dbReference>
<evidence type="ECO:0000259" key="10">
    <source>
        <dbReference type="SMART" id="SM00357"/>
    </source>
</evidence>
<reference evidence="12" key="1">
    <citation type="submission" date="2022-11" db="EMBL/GenBank/DDBJ databases">
        <title>Larsenimonas rhizosphaerae sp. nov., isolated from a tidal mudflat.</title>
        <authorList>
            <person name="Lee S.D."/>
            <person name="Kim I.S."/>
        </authorList>
    </citation>
    <scope>NUCLEOTIDE SEQUENCE</scope>
    <source>
        <strain evidence="12">GH2-1</strain>
    </source>
</reference>
<evidence type="ECO:0000256" key="5">
    <source>
        <dbReference type="ARBA" id="ARBA00022722"/>
    </source>
</evidence>
<dbReference type="InterPro" id="IPR012340">
    <property type="entry name" value="NA-bd_OB-fold"/>
</dbReference>
<dbReference type="NCBIfam" id="NF003455">
    <property type="entry name" value="PRK05054.1"/>
    <property type="match status" value="1"/>
</dbReference>
<dbReference type="PROSITE" id="PS01175">
    <property type="entry name" value="RIBONUCLEASE_II"/>
    <property type="match status" value="1"/>
</dbReference>
<evidence type="ECO:0000256" key="2">
    <source>
        <dbReference type="ARBA" id="ARBA00004496"/>
    </source>
</evidence>
<evidence type="ECO:0000256" key="9">
    <source>
        <dbReference type="NCBIfam" id="TIGR02062"/>
    </source>
</evidence>
<dbReference type="GO" id="GO:0006402">
    <property type="term" value="P:mRNA catabolic process"/>
    <property type="evidence" value="ECO:0007669"/>
    <property type="project" value="TreeGrafter"/>
</dbReference>
<dbReference type="EMBL" id="JAPIVE010000001">
    <property type="protein sequence ID" value="MCX2523579.1"/>
    <property type="molecule type" value="Genomic_DNA"/>
</dbReference>
<dbReference type="Pfam" id="PF00575">
    <property type="entry name" value="S1"/>
    <property type="match status" value="1"/>
</dbReference>
<keyword evidence="6 12" id="KW-0378">Hydrolase</keyword>
<dbReference type="Pfam" id="PF00773">
    <property type="entry name" value="RNB"/>
    <property type="match status" value="1"/>
</dbReference>
<evidence type="ECO:0000256" key="7">
    <source>
        <dbReference type="ARBA" id="ARBA00022839"/>
    </source>
</evidence>
<dbReference type="InterPro" id="IPR011804">
    <property type="entry name" value="RNase_II"/>
</dbReference>
<evidence type="ECO:0000256" key="4">
    <source>
        <dbReference type="ARBA" id="ARBA00022490"/>
    </source>
</evidence>
<keyword evidence="8" id="KW-0694">RNA-binding</keyword>
<sequence length="653" mass="73030">MLQNNSLLAQLKQNLRSQTPRVTGTIKATDKSYGFMDADDGNSYFVPPPFMKNVLHGDRVEAVLHTENERQSVEPDSLLEPGLDRFIGRVKKRDGKLAVTPDHPSIRLAMNARMGKRMGDQEVADGDWVEARLLRHPMKPDDKSFFVQIEALIAPKDAADVPWRVTLARHALEQASPADEAPRTLRDEGLEREDLTEVPFFTIDSASTQDMDDALSIIERPEGGWRLTVAIADPTGYIAPNDPVDREARQRAFTVYLPGQNVTMLPESLANDLCSLKENEQRPVLACDIDIAADGELTGHRFFAATICSKARLAYDKVSAWIETPEQADWAPNFERGAEQLKALEAMTLARYQWRLTHALVFGDRPDYAFELDEAGNVLAIHAEHRHISQRMIEESMIVANVCCARHLAEHVGHGIYNVHLGIAPEKREAAAEFLAGQSINATAEQLDQLDYFTALRRDIDASGNLWLEARLRRFQGYVNMTATPGPHFGMGLDAYATWTSPIRKYGDMINHRLIKQTLSGQTGGMPAAETEAETEHLTERRRLNRMAERDVKDWLYVRFLSDDAANAREFAAEIMDIRRGGMRVRLPENGATVFLPASSLHSDRDAVAIDDKEGMVTIKDALTWRLGDTLTIALTEAREETRSLVGRPAASE</sequence>
<dbReference type="NCBIfam" id="TIGR02062">
    <property type="entry name" value="RNase_B"/>
    <property type="match status" value="1"/>
</dbReference>
<dbReference type="InterPro" id="IPR003029">
    <property type="entry name" value="S1_domain"/>
</dbReference>
<dbReference type="EC" id="3.1.13.1" evidence="9"/>
<comment type="subcellular location">
    <subcellularLocation>
        <location evidence="2">Cytoplasm</location>
    </subcellularLocation>
</comment>
<dbReference type="InterPro" id="IPR022966">
    <property type="entry name" value="RNase_II/R_CS"/>
</dbReference>
<evidence type="ECO:0000256" key="3">
    <source>
        <dbReference type="ARBA" id="ARBA00009925"/>
    </source>
</evidence>
<protein>
    <recommendedName>
        <fullName evidence="9">Exoribonuclease II</fullName>
        <ecNumber evidence="9">3.1.13.1</ecNumber>
    </recommendedName>
</protein>
<dbReference type="SUPFAM" id="SSF50249">
    <property type="entry name" value="Nucleic acid-binding proteins"/>
    <property type="match status" value="4"/>
</dbReference>
<dbReference type="NCBIfam" id="TIGR00358">
    <property type="entry name" value="3_prime_RNase"/>
    <property type="match status" value="1"/>
</dbReference>
<organism evidence="12 13">
    <name type="scientific">Larsenimonas rhizosphaerae</name>
    <dbReference type="NCBI Taxonomy" id="2944682"/>
    <lineage>
        <taxon>Bacteria</taxon>
        <taxon>Pseudomonadati</taxon>
        <taxon>Pseudomonadota</taxon>
        <taxon>Gammaproteobacteria</taxon>
        <taxon>Oceanospirillales</taxon>
        <taxon>Halomonadaceae</taxon>
        <taxon>Larsenimonas</taxon>
    </lineage>
</organism>
<dbReference type="SMART" id="SM00357">
    <property type="entry name" value="CSP"/>
    <property type="match status" value="1"/>
</dbReference>
<comment type="caution">
    <text evidence="12">The sequence shown here is derived from an EMBL/GenBank/DDBJ whole genome shotgun (WGS) entry which is preliminary data.</text>
</comment>